<dbReference type="InterPro" id="IPR005471">
    <property type="entry name" value="Tscrpt_reg_IclR_N"/>
</dbReference>
<dbReference type="AlphaFoldDB" id="A0A0Q3PFM9"/>
<dbReference type="Pfam" id="PF01614">
    <property type="entry name" value="IclR_C"/>
    <property type="match status" value="1"/>
</dbReference>
<dbReference type="Gene3D" id="3.30.450.40">
    <property type="match status" value="1"/>
</dbReference>
<proteinExistence type="predicted"/>
<feature type="domain" description="IclR-ED" evidence="5">
    <location>
        <begin position="85"/>
        <end position="263"/>
    </location>
</feature>
<feature type="domain" description="HTH iclR-type" evidence="4">
    <location>
        <begin position="22"/>
        <end position="84"/>
    </location>
</feature>
<dbReference type="GO" id="GO:0045892">
    <property type="term" value="P:negative regulation of DNA-templated transcription"/>
    <property type="evidence" value="ECO:0007669"/>
    <property type="project" value="TreeGrafter"/>
</dbReference>
<dbReference type="Pfam" id="PF09339">
    <property type="entry name" value="HTH_IclR"/>
    <property type="match status" value="1"/>
</dbReference>
<evidence type="ECO:0000259" key="5">
    <source>
        <dbReference type="PROSITE" id="PS51078"/>
    </source>
</evidence>
<sequence>MRPAYRSRTVTDDNDATSRYRAPALEKGLDIIELLASSASGMSLTAIASTLGRSMGEIYRIALALEARGYIRRDQDSDQYALTLKLFELSHENPPTNRLLSVALPLMEKLAADAQQSCHLAVLSGARVLIVAQVDAPRPMHYAVRLGAQFPLAETSSGAVLFAYQPDHHRQALLDASIASFPELAETLPERAEKVLSEGGERRESLVVSGVTNLSQPVFDHRGVIAACLTIPFLAQKGLAVDIDAAERAVIATAAGISAALGWRDPRQTTDNEGEAA</sequence>
<dbReference type="InterPro" id="IPR036388">
    <property type="entry name" value="WH-like_DNA-bd_sf"/>
</dbReference>
<evidence type="ECO:0000313" key="7">
    <source>
        <dbReference type="Proteomes" id="UP000051562"/>
    </source>
</evidence>
<accession>A0A0Q3PFM9</accession>
<evidence type="ECO:0008006" key="8">
    <source>
        <dbReference type="Google" id="ProtNLM"/>
    </source>
</evidence>
<dbReference type="EMBL" id="LMAR01000067">
    <property type="protein sequence ID" value="KQK28582.1"/>
    <property type="molecule type" value="Genomic_DNA"/>
</dbReference>
<evidence type="ECO:0000313" key="6">
    <source>
        <dbReference type="EMBL" id="KQK28582.1"/>
    </source>
</evidence>
<keyword evidence="2" id="KW-0238">DNA-binding</keyword>
<dbReference type="SUPFAM" id="SSF55781">
    <property type="entry name" value="GAF domain-like"/>
    <property type="match status" value="1"/>
</dbReference>
<reference evidence="6 7" key="1">
    <citation type="submission" date="2015-10" db="EMBL/GenBank/DDBJ databases">
        <title>Draft genome of Bosea thiooxidans.</title>
        <authorList>
            <person name="Wang X."/>
        </authorList>
    </citation>
    <scope>NUCLEOTIDE SEQUENCE [LARGE SCALE GENOMIC DNA]</scope>
    <source>
        <strain evidence="6 7">CGMCC 9174</strain>
    </source>
</reference>
<keyword evidence="3" id="KW-0804">Transcription</keyword>
<dbReference type="PANTHER" id="PTHR30136:SF7">
    <property type="entry name" value="HTH-TYPE TRANSCRIPTIONAL REGULATOR KDGR-RELATED"/>
    <property type="match status" value="1"/>
</dbReference>
<dbReference type="InterPro" id="IPR036390">
    <property type="entry name" value="WH_DNA-bd_sf"/>
</dbReference>
<name>A0A0Q3PFM9_9HYPH</name>
<dbReference type="SUPFAM" id="SSF46785">
    <property type="entry name" value="Winged helix' DNA-binding domain"/>
    <property type="match status" value="1"/>
</dbReference>
<dbReference type="Gene3D" id="1.10.10.10">
    <property type="entry name" value="Winged helix-like DNA-binding domain superfamily/Winged helix DNA-binding domain"/>
    <property type="match status" value="1"/>
</dbReference>
<evidence type="ECO:0000256" key="2">
    <source>
        <dbReference type="ARBA" id="ARBA00023125"/>
    </source>
</evidence>
<dbReference type="PROSITE" id="PS51078">
    <property type="entry name" value="ICLR_ED"/>
    <property type="match status" value="1"/>
</dbReference>
<keyword evidence="7" id="KW-1185">Reference proteome</keyword>
<dbReference type="Proteomes" id="UP000051562">
    <property type="component" value="Unassembled WGS sequence"/>
</dbReference>
<dbReference type="InterPro" id="IPR050707">
    <property type="entry name" value="HTH_MetabolicPath_Reg"/>
</dbReference>
<comment type="caution">
    <text evidence="6">The sequence shown here is derived from an EMBL/GenBank/DDBJ whole genome shotgun (WGS) entry which is preliminary data.</text>
</comment>
<evidence type="ECO:0000256" key="1">
    <source>
        <dbReference type="ARBA" id="ARBA00023015"/>
    </source>
</evidence>
<dbReference type="InterPro" id="IPR014757">
    <property type="entry name" value="Tscrpt_reg_IclR_C"/>
</dbReference>
<evidence type="ECO:0000256" key="3">
    <source>
        <dbReference type="ARBA" id="ARBA00023163"/>
    </source>
</evidence>
<protein>
    <recommendedName>
        <fullName evidence="8">Transcriptional regulator, IclR family</fullName>
    </recommendedName>
</protein>
<dbReference type="SMART" id="SM00346">
    <property type="entry name" value="HTH_ICLR"/>
    <property type="match status" value="1"/>
</dbReference>
<evidence type="ECO:0000259" key="4">
    <source>
        <dbReference type="PROSITE" id="PS51077"/>
    </source>
</evidence>
<organism evidence="6 7">
    <name type="scientific">Bosea thiooxidans</name>
    <dbReference type="NCBI Taxonomy" id="53254"/>
    <lineage>
        <taxon>Bacteria</taxon>
        <taxon>Pseudomonadati</taxon>
        <taxon>Pseudomonadota</taxon>
        <taxon>Alphaproteobacteria</taxon>
        <taxon>Hyphomicrobiales</taxon>
        <taxon>Boseaceae</taxon>
        <taxon>Bosea</taxon>
    </lineage>
</organism>
<dbReference type="PANTHER" id="PTHR30136">
    <property type="entry name" value="HELIX-TURN-HELIX TRANSCRIPTIONAL REGULATOR, ICLR FAMILY"/>
    <property type="match status" value="1"/>
</dbReference>
<gene>
    <name evidence="6" type="ORF">ARD30_06650</name>
</gene>
<dbReference type="PROSITE" id="PS51077">
    <property type="entry name" value="HTH_ICLR"/>
    <property type="match status" value="1"/>
</dbReference>
<keyword evidence="1" id="KW-0805">Transcription regulation</keyword>
<dbReference type="GO" id="GO:0003677">
    <property type="term" value="F:DNA binding"/>
    <property type="evidence" value="ECO:0007669"/>
    <property type="project" value="UniProtKB-KW"/>
</dbReference>
<dbReference type="STRING" id="53254.SAMN05660750_04639"/>
<dbReference type="InterPro" id="IPR029016">
    <property type="entry name" value="GAF-like_dom_sf"/>
</dbReference>
<dbReference type="GO" id="GO:0003700">
    <property type="term" value="F:DNA-binding transcription factor activity"/>
    <property type="evidence" value="ECO:0007669"/>
    <property type="project" value="TreeGrafter"/>
</dbReference>